<dbReference type="SUPFAM" id="SSF52402">
    <property type="entry name" value="Adenine nucleotide alpha hydrolases-like"/>
    <property type="match status" value="2"/>
</dbReference>
<dbReference type="Gene3D" id="3.40.50.12370">
    <property type="match status" value="1"/>
</dbReference>
<proteinExistence type="inferred from homology"/>
<dbReference type="InterPro" id="IPR006016">
    <property type="entry name" value="UspA"/>
</dbReference>
<feature type="domain" description="UspA" evidence="2">
    <location>
        <begin position="3"/>
        <end position="146"/>
    </location>
</feature>
<feature type="domain" description="UspA" evidence="2">
    <location>
        <begin position="159"/>
        <end position="278"/>
    </location>
</feature>
<dbReference type="PANTHER" id="PTHR46268">
    <property type="entry name" value="STRESS RESPONSE PROTEIN NHAX"/>
    <property type="match status" value="1"/>
</dbReference>
<comment type="caution">
    <text evidence="3">The sequence shown here is derived from an EMBL/GenBank/DDBJ whole genome shotgun (WGS) entry which is preliminary data.</text>
</comment>
<dbReference type="CDD" id="cd00293">
    <property type="entry name" value="USP-like"/>
    <property type="match status" value="1"/>
</dbReference>
<comment type="similarity">
    <text evidence="1">Belongs to the universal stress protein A family.</text>
</comment>
<keyword evidence="4" id="KW-1185">Reference proteome</keyword>
<dbReference type="InterPro" id="IPR006015">
    <property type="entry name" value="Universal_stress_UspA"/>
</dbReference>
<evidence type="ECO:0000313" key="4">
    <source>
        <dbReference type="Proteomes" id="UP000472320"/>
    </source>
</evidence>
<organism evidence="3 4">
    <name type="scientific">Massilia eburnea</name>
    <dbReference type="NCBI Taxonomy" id="1776165"/>
    <lineage>
        <taxon>Bacteria</taxon>
        <taxon>Pseudomonadati</taxon>
        <taxon>Pseudomonadota</taxon>
        <taxon>Betaproteobacteria</taxon>
        <taxon>Burkholderiales</taxon>
        <taxon>Oxalobacteraceae</taxon>
        <taxon>Telluria group</taxon>
        <taxon>Massilia</taxon>
    </lineage>
</organism>
<dbReference type="Pfam" id="PF00582">
    <property type="entry name" value="Usp"/>
    <property type="match status" value="2"/>
</dbReference>
<dbReference type="EMBL" id="WNKX01000003">
    <property type="protein sequence ID" value="MTW10026.1"/>
    <property type="molecule type" value="Genomic_DNA"/>
</dbReference>
<name>A0A6L6QEE4_9BURK</name>
<dbReference type="RefSeq" id="WP_155452974.1">
    <property type="nucleotide sequence ID" value="NZ_WNKX01000003.1"/>
</dbReference>
<dbReference type="PANTHER" id="PTHR46268:SF15">
    <property type="entry name" value="UNIVERSAL STRESS PROTEIN HP_0031"/>
    <property type="match status" value="1"/>
</dbReference>
<dbReference type="PRINTS" id="PR01438">
    <property type="entry name" value="UNVRSLSTRESS"/>
</dbReference>
<protein>
    <submittedName>
        <fullName evidence="3">Universal stress protein</fullName>
    </submittedName>
</protein>
<evidence type="ECO:0000313" key="3">
    <source>
        <dbReference type="EMBL" id="MTW10026.1"/>
    </source>
</evidence>
<evidence type="ECO:0000259" key="2">
    <source>
        <dbReference type="Pfam" id="PF00582"/>
    </source>
</evidence>
<dbReference type="AlphaFoldDB" id="A0A6L6QEE4"/>
<evidence type="ECO:0000256" key="1">
    <source>
        <dbReference type="ARBA" id="ARBA00008791"/>
    </source>
</evidence>
<sequence length="279" mass="29627">MSYRTILVHVDRNAGAEARIKLAANLAARENAHLAGIAMSGVPRFMYAGDPFDASGAIIADYLEIAGKRANEALERFDTITANLGLTSVERRNCRDDAYAALCMQARYADLLVIGQAMPAGGESALLRDLPEHVILHAGKPVLVLPYSGSFPTLGERPLIAWDGSLEAAHAAAAAIPLLKRSNKVALAVFGAEPGYDAHGEEPGADIALYLARHCVKVEVLRQPDPVDIGNAILALAASLNADLLVMGAYGHSRLREMMVGGATRTVLETMTLPVLMAH</sequence>
<dbReference type="Proteomes" id="UP000472320">
    <property type="component" value="Unassembled WGS sequence"/>
</dbReference>
<dbReference type="OrthoDB" id="9804721at2"/>
<reference evidence="3 4" key="1">
    <citation type="submission" date="2019-11" db="EMBL/GenBank/DDBJ databases">
        <title>Type strains purchased from KCTC, JCM and DSMZ.</title>
        <authorList>
            <person name="Lu H."/>
        </authorList>
    </citation>
    <scope>NUCLEOTIDE SEQUENCE [LARGE SCALE GENOMIC DNA]</scope>
    <source>
        <strain evidence="3 4">JCM 31587</strain>
    </source>
</reference>
<accession>A0A6L6QEE4</accession>
<gene>
    <name evidence="3" type="ORF">GM658_05380</name>
</gene>